<dbReference type="EMBL" id="CM042883">
    <property type="protein sequence ID" value="KAI4372739.1"/>
    <property type="molecule type" value="Genomic_DNA"/>
</dbReference>
<evidence type="ECO:0000313" key="2">
    <source>
        <dbReference type="Proteomes" id="UP001057402"/>
    </source>
</evidence>
<organism evidence="1 2">
    <name type="scientific">Melastoma candidum</name>
    <dbReference type="NCBI Taxonomy" id="119954"/>
    <lineage>
        <taxon>Eukaryota</taxon>
        <taxon>Viridiplantae</taxon>
        <taxon>Streptophyta</taxon>
        <taxon>Embryophyta</taxon>
        <taxon>Tracheophyta</taxon>
        <taxon>Spermatophyta</taxon>
        <taxon>Magnoliopsida</taxon>
        <taxon>eudicotyledons</taxon>
        <taxon>Gunneridae</taxon>
        <taxon>Pentapetalae</taxon>
        <taxon>rosids</taxon>
        <taxon>malvids</taxon>
        <taxon>Myrtales</taxon>
        <taxon>Melastomataceae</taxon>
        <taxon>Melastomatoideae</taxon>
        <taxon>Melastomateae</taxon>
        <taxon>Melastoma</taxon>
    </lineage>
</organism>
<reference evidence="2" key="1">
    <citation type="journal article" date="2023" name="Front. Plant Sci.">
        <title>Chromosomal-level genome assembly of Melastoma candidum provides insights into trichome evolution.</title>
        <authorList>
            <person name="Zhong Y."/>
            <person name="Wu W."/>
            <person name="Sun C."/>
            <person name="Zou P."/>
            <person name="Liu Y."/>
            <person name="Dai S."/>
            <person name="Zhou R."/>
        </authorList>
    </citation>
    <scope>NUCLEOTIDE SEQUENCE [LARGE SCALE GENOMIC DNA]</scope>
</reference>
<proteinExistence type="predicted"/>
<evidence type="ECO:0000313" key="1">
    <source>
        <dbReference type="EMBL" id="KAI4372739.1"/>
    </source>
</evidence>
<name>A0ACB9R4Y6_9MYRT</name>
<keyword evidence="2" id="KW-1185">Reference proteome</keyword>
<gene>
    <name evidence="1" type="ORF">MLD38_010936</name>
</gene>
<protein>
    <submittedName>
        <fullName evidence="1">Uncharacterized protein</fullName>
    </submittedName>
</protein>
<comment type="caution">
    <text evidence="1">The sequence shown here is derived from an EMBL/GenBank/DDBJ whole genome shotgun (WGS) entry which is preliminary data.</text>
</comment>
<sequence>MHDVEVGARVIDQNFHASTIHFYAGDWDELSGVLSIVRNDSFEVNVGLNFRFSEEESVDGCSSHKGGILGHDFSSRRSRKKLSGSRAWERASEQHLMNLVDEEGVFGVHLLKEMADRDVWDFFLK</sequence>
<dbReference type="Proteomes" id="UP001057402">
    <property type="component" value="Chromosome 4"/>
</dbReference>
<accession>A0ACB9R4Y6</accession>